<accession>A0A1I0N4J7</accession>
<dbReference type="InterPro" id="IPR009057">
    <property type="entry name" value="Homeodomain-like_sf"/>
</dbReference>
<dbReference type="Pfam" id="PF02311">
    <property type="entry name" value="AraC_binding"/>
    <property type="match status" value="1"/>
</dbReference>
<dbReference type="AlphaFoldDB" id="A0A1I0N4J7"/>
<evidence type="ECO:0000313" key="6">
    <source>
        <dbReference type="Proteomes" id="UP000199373"/>
    </source>
</evidence>
<keyword evidence="3" id="KW-0804">Transcription</keyword>
<dbReference type="EMBL" id="FOIQ01000002">
    <property type="protein sequence ID" value="SEV96002.1"/>
    <property type="molecule type" value="Genomic_DNA"/>
</dbReference>
<evidence type="ECO:0000313" key="5">
    <source>
        <dbReference type="EMBL" id="SEV96002.1"/>
    </source>
</evidence>
<sequence>MVKVQIKETDLNKVKTWSESAYLDNDLLLTERINEAPMPTEPRRMNFILIGLCTKGQVMYQLDTQKQVISPGDILIVSERHVVDNYQRSPDMEGLCMIMSVDFYREIIKNVSDVSALFLFSRQHPVIRLEPKEIDTFKRYFQAIKQKIGDESNHFRKDLIRTLILAMFYDLSNVIYRVQQDHKPQSRADVIFTKFIKLVENYYKQERRVGWYAQQLCITPKYLSETVKSVSRRTPNEWIDNYVTLELRVLLKDSTKSIKEIAEELNFPNQSFLGKYFKEHVGMPPSEYRKS</sequence>
<dbReference type="Gene3D" id="1.10.10.60">
    <property type="entry name" value="Homeodomain-like"/>
    <property type="match status" value="1"/>
</dbReference>
<organism evidence="5 6">
    <name type="scientific">Prevotella aff. ruminicola Tc2-24</name>
    <dbReference type="NCBI Taxonomy" id="81582"/>
    <lineage>
        <taxon>Bacteria</taxon>
        <taxon>Pseudomonadati</taxon>
        <taxon>Bacteroidota</taxon>
        <taxon>Bacteroidia</taxon>
        <taxon>Bacteroidales</taxon>
        <taxon>Prevotellaceae</taxon>
        <taxon>Prevotella</taxon>
    </lineage>
</organism>
<dbReference type="SUPFAM" id="SSF51215">
    <property type="entry name" value="Regulatory protein AraC"/>
    <property type="match status" value="1"/>
</dbReference>
<proteinExistence type="predicted"/>
<protein>
    <submittedName>
        <fullName evidence="5">AraC-type DNA-binding protein</fullName>
    </submittedName>
</protein>
<dbReference type="GO" id="GO:0043565">
    <property type="term" value="F:sequence-specific DNA binding"/>
    <property type="evidence" value="ECO:0007669"/>
    <property type="project" value="InterPro"/>
</dbReference>
<keyword evidence="1" id="KW-0805">Transcription regulation</keyword>
<reference evidence="5 6" key="1">
    <citation type="submission" date="2016-10" db="EMBL/GenBank/DDBJ databases">
        <authorList>
            <person name="de Groot N.N."/>
        </authorList>
    </citation>
    <scope>NUCLEOTIDE SEQUENCE [LARGE SCALE GENOMIC DNA]</scope>
    <source>
        <strain evidence="5 6">TC2-24</strain>
    </source>
</reference>
<dbReference type="PANTHER" id="PTHR43280">
    <property type="entry name" value="ARAC-FAMILY TRANSCRIPTIONAL REGULATOR"/>
    <property type="match status" value="1"/>
</dbReference>
<gene>
    <name evidence="5" type="ORF">SAMN04487850_0967</name>
</gene>
<dbReference type="PROSITE" id="PS01124">
    <property type="entry name" value="HTH_ARAC_FAMILY_2"/>
    <property type="match status" value="1"/>
</dbReference>
<dbReference type="GO" id="GO:0003700">
    <property type="term" value="F:DNA-binding transcription factor activity"/>
    <property type="evidence" value="ECO:0007669"/>
    <property type="project" value="InterPro"/>
</dbReference>
<feature type="domain" description="HTH araC/xylS-type" evidence="4">
    <location>
        <begin position="193"/>
        <end position="291"/>
    </location>
</feature>
<dbReference type="InterPro" id="IPR037923">
    <property type="entry name" value="HTH-like"/>
</dbReference>
<evidence type="ECO:0000256" key="3">
    <source>
        <dbReference type="ARBA" id="ARBA00023163"/>
    </source>
</evidence>
<keyword evidence="2 5" id="KW-0238">DNA-binding</keyword>
<evidence type="ECO:0000256" key="1">
    <source>
        <dbReference type="ARBA" id="ARBA00023015"/>
    </source>
</evidence>
<dbReference type="RefSeq" id="WP_091901676.1">
    <property type="nucleotide sequence ID" value="NZ_FOIQ01000002.1"/>
</dbReference>
<evidence type="ECO:0000256" key="2">
    <source>
        <dbReference type="ARBA" id="ARBA00023125"/>
    </source>
</evidence>
<dbReference type="Pfam" id="PF12833">
    <property type="entry name" value="HTH_18"/>
    <property type="match status" value="1"/>
</dbReference>
<evidence type="ECO:0000259" key="4">
    <source>
        <dbReference type="PROSITE" id="PS01124"/>
    </source>
</evidence>
<dbReference type="SUPFAM" id="SSF46689">
    <property type="entry name" value="Homeodomain-like"/>
    <property type="match status" value="1"/>
</dbReference>
<dbReference type="InterPro" id="IPR018060">
    <property type="entry name" value="HTH_AraC"/>
</dbReference>
<dbReference type="InterPro" id="IPR003313">
    <property type="entry name" value="AraC-bd"/>
</dbReference>
<dbReference type="PANTHER" id="PTHR43280:SF32">
    <property type="entry name" value="TRANSCRIPTIONAL REGULATORY PROTEIN"/>
    <property type="match status" value="1"/>
</dbReference>
<keyword evidence="6" id="KW-1185">Reference proteome</keyword>
<name>A0A1I0N4J7_9BACT</name>
<dbReference type="SMART" id="SM00342">
    <property type="entry name" value="HTH_ARAC"/>
    <property type="match status" value="1"/>
</dbReference>
<dbReference type="Proteomes" id="UP000199373">
    <property type="component" value="Unassembled WGS sequence"/>
</dbReference>